<protein>
    <submittedName>
        <fullName evidence="1">Uncharacterized protein</fullName>
    </submittedName>
</protein>
<dbReference type="EMBL" id="CP042425">
    <property type="protein sequence ID" value="QEL15198.1"/>
    <property type="molecule type" value="Genomic_DNA"/>
</dbReference>
<dbReference type="AlphaFoldDB" id="A0A5C1ADQ6"/>
<organism evidence="1 2">
    <name type="scientific">Limnoglobus roseus</name>
    <dbReference type="NCBI Taxonomy" id="2598579"/>
    <lineage>
        <taxon>Bacteria</taxon>
        <taxon>Pseudomonadati</taxon>
        <taxon>Planctomycetota</taxon>
        <taxon>Planctomycetia</taxon>
        <taxon>Gemmatales</taxon>
        <taxon>Gemmataceae</taxon>
        <taxon>Limnoglobus</taxon>
    </lineage>
</organism>
<proteinExistence type="predicted"/>
<sequence length="81" mass="8540">MPTGPYVTSGTTYAITPSGISATQFRFAGGTANVAFVDGHVETRTMDKPSVAPFDQTAWNTASDKFQLGFLADTTVPYSGD</sequence>
<keyword evidence="2" id="KW-1185">Reference proteome</keyword>
<accession>A0A5C1ADQ6</accession>
<evidence type="ECO:0000313" key="1">
    <source>
        <dbReference type="EMBL" id="QEL15198.1"/>
    </source>
</evidence>
<dbReference type="NCBIfam" id="TIGR04294">
    <property type="entry name" value="pre_pil_HX9DG"/>
    <property type="match status" value="1"/>
</dbReference>
<dbReference type="KEGG" id="lrs:PX52LOC_02113"/>
<reference evidence="2" key="1">
    <citation type="submission" date="2019-08" db="EMBL/GenBank/DDBJ databases">
        <title>Limnoglobus roseus gen. nov., sp. nov., a novel freshwater planctomycete with a giant genome from the family Gemmataceae.</title>
        <authorList>
            <person name="Kulichevskaya I.S."/>
            <person name="Naumoff D.G."/>
            <person name="Miroshnikov K."/>
            <person name="Ivanova A."/>
            <person name="Philippov D.A."/>
            <person name="Hakobyan A."/>
            <person name="Rijpstra I.C."/>
            <person name="Sinninghe Damste J.S."/>
            <person name="Liesack W."/>
            <person name="Dedysh S.N."/>
        </authorList>
    </citation>
    <scope>NUCLEOTIDE SEQUENCE [LARGE SCALE GENOMIC DNA]</scope>
    <source>
        <strain evidence="2">PX52</strain>
    </source>
</reference>
<evidence type="ECO:0000313" key="2">
    <source>
        <dbReference type="Proteomes" id="UP000324974"/>
    </source>
</evidence>
<name>A0A5C1ADQ6_9BACT</name>
<gene>
    <name evidence="1" type="ORF">PX52LOC_02113</name>
</gene>
<dbReference type="RefSeq" id="WP_168218911.1">
    <property type="nucleotide sequence ID" value="NZ_CP042425.1"/>
</dbReference>
<dbReference type="Proteomes" id="UP000324974">
    <property type="component" value="Chromosome"/>
</dbReference>
<dbReference type="InterPro" id="IPR027558">
    <property type="entry name" value="Pre_pil_HX9DG_C"/>
</dbReference>